<keyword evidence="2" id="KW-1185">Reference proteome</keyword>
<evidence type="ECO:0008006" key="3">
    <source>
        <dbReference type="Google" id="ProtNLM"/>
    </source>
</evidence>
<evidence type="ECO:0000313" key="2">
    <source>
        <dbReference type="Proteomes" id="UP000255467"/>
    </source>
</evidence>
<organism evidence="1 2">
    <name type="scientific">Nocardia otitidiscaviarum</name>
    <dbReference type="NCBI Taxonomy" id="1823"/>
    <lineage>
        <taxon>Bacteria</taxon>
        <taxon>Bacillati</taxon>
        <taxon>Actinomycetota</taxon>
        <taxon>Actinomycetes</taxon>
        <taxon>Mycobacteriales</taxon>
        <taxon>Nocardiaceae</taxon>
        <taxon>Nocardia</taxon>
    </lineage>
</organism>
<proteinExistence type="predicted"/>
<gene>
    <name evidence="1" type="ORF">NCTC1934_00711</name>
</gene>
<evidence type="ECO:0000313" key="1">
    <source>
        <dbReference type="EMBL" id="SUA73274.1"/>
    </source>
</evidence>
<dbReference type="RefSeq" id="WP_039817064.1">
    <property type="nucleotide sequence ID" value="NZ_UGRY01000002.1"/>
</dbReference>
<protein>
    <recommendedName>
        <fullName evidence="3">DUF4254 domain-containing protein</fullName>
    </recommendedName>
</protein>
<dbReference type="EMBL" id="UGRY01000002">
    <property type="protein sequence ID" value="SUA73274.1"/>
    <property type="molecule type" value="Genomic_DNA"/>
</dbReference>
<reference evidence="1 2" key="1">
    <citation type="submission" date="2018-06" db="EMBL/GenBank/DDBJ databases">
        <authorList>
            <consortium name="Pathogen Informatics"/>
            <person name="Doyle S."/>
        </authorList>
    </citation>
    <scope>NUCLEOTIDE SEQUENCE [LARGE SCALE GENOMIC DNA]</scope>
    <source>
        <strain evidence="1 2">NCTC1934</strain>
    </source>
</reference>
<accession>A0A378Y855</accession>
<dbReference type="STRING" id="1406858.GCA_000710895_01267"/>
<dbReference type="Proteomes" id="UP000255467">
    <property type="component" value="Unassembled WGS sequence"/>
</dbReference>
<dbReference type="AlphaFoldDB" id="A0A378Y855"/>
<name>A0A378Y855_9NOCA</name>
<sequence length="143" mass="15494">MFPRERAVAVAAREPLPRWQELLAAFGAADTDRGSGHPLLGAAAALAELHRLRRSQPGHAAEIDCRRAELAAAIDGWVSAEPQSHRLRPESVGGFVDRMAAAHAHADRLLHSDIDIADDRVHAAWHRLAALADAWTDLTGRTP</sequence>